<dbReference type="GO" id="GO:0016787">
    <property type="term" value="F:hydrolase activity"/>
    <property type="evidence" value="ECO:0007669"/>
    <property type="project" value="UniProtKB-KW"/>
</dbReference>
<evidence type="ECO:0000256" key="1">
    <source>
        <dbReference type="SAM" id="MobiDB-lite"/>
    </source>
</evidence>
<dbReference type="InterPro" id="IPR029058">
    <property type="entry name" value="AB_hydrolase_fold"/>
</dbReference>
<sequence length="356" mass="39156">MTAIAPYPFVRARSFRGKPDRFSGSSTSNSSSPDNPLRQKPNSHLLGALTKAERKQGLAEAALDDVFIDDITFPATDGYLLGATLFLPRGAKSHAVLINSATATPRKVYRRFAGYLARRGCAVLTYDYRGIGDSRQKAMVGYNQTKSLAGFNATMSDWAGKDVTAAVVWMRERYKALPLNFVGHSFGGQALGLLSNNTEVSRALFIAAQAGYWKLMALPENYRVYAMLKFVGLPLTRMMGYAPGWTGLGEDLPRGVFEQWASWVMSERYLFTDPKLPGLSNFANYKGALRALCFSDDPWATRPAVGLLSSGFSAIEPEILTIKPADIGAAKIGHFGFFRPEHRDTLWRGAAEWIQA</sequence>
<dbReference type="PIRSF" id="PIRSF037442">
    <property type="entry name" value="UCP037442_abhydr"/>
    <property type="match status" value="1"/>
</dbReference>
<gene>
    <name evidence="3" type="ORF">KMZ29_17725</name>
</gene>
<feature type="compositionally biased region" description="Low complexity" evidence="1">
    <location>
        <begin position="23"/>
        <end position="32"/>
    </location>
</feature>
<dbReference type="InterPro" id="IPR017208">
    <property type="entry name" value="UCP037442_abhydr"/>
</dbReference>
<dbReference type="Gene3D" id="3.40.50.1820">
    <property type="entry name" value="alpha/beta hydrolase"/>
    <property type="match status" value="1"/>
</dbReference>
<feature type="region of interest" description="Disordered" evidence="1">
    <location>
        <begin position="16"/>
        <end position="42"/>
    </location>
</feature>
<evidence type="ECO:0000313" key="4">
    <source>
        <dbReference type="Proteomes" id="UP000680839"/>
    </source>
</evidence>
<proteinExistence type="predicted"/>
<dbReference type="AlphaFoldDB" id="A0A975NBK5"/>
<organism evidence="3 4">
    <name type="scientific">Bradyrhizobium sediminis</name>
    <dbReference type="NCBI Taxonomy" id="2840469"/>
    <lineage>
        <taxon>Bacteria</taxon>
        <taxon>Pseudomonadati</taxon>
        <taxon>Pseudomonadota</taxon>
        <taxon>Alphaproteobacteria</taxon>
        <taxon>Hyphomicrobiales</taxon>
        <taxon>Nitrobacteraceae</taxon>
        <taxon>Bradyrhizobium</taxon>
    </lineage>
</organism>
<evidence type="ECO:0000259" key="2">
    <source>
        <dbReference type="Pfam" id="PF12697"/>
    </source>
</evidence>
<keyword evidence="3" id="KW-0378">Hydrolase</keyword>
<dbReference type="SUPFAM" id="SSF53474">
    <property type="entry name" value="alpha/beta-Hydrolases"/>
    <property type="match status" value="1"/>
</dbReference>
<reference evidence="3" key="1">
    <citation type="submission" date="2021-06" db="EMBL/GenBank/DDBJ databases">
        <title>Bradyrhizobium sp. S2-20-1 Genome sequencing.</title>
        <authorList>
            <person name="Jin L."/>
        </authorList>
    </citation>
    <scope>NUCLEOTIDE SEQUENCE</scope>
    <source>
        <strain evidence="3">S2-20-1</strain>
    </source>
</reference>
<feature type="domain" description="AB hydrolase-1" evidence="2">
    <location>
        <begin position="106"/>
        <end position="308"/>
    </location>
</feature>
<name>A0A975NBK5_9BRAD</name>
<evidence type="ECO:0000313" key="3">
    <source>
        <dbReference type="EMBL" id="QWG11561.1"/>
    </source>
</evidence>
<accession>A0A975NBK5</accession>
<protein>
    <submittedName>
        <fullName evidence="3">Alpha/beta fold hydrolase</fullName>
    </submittedName>
</protein>
<dbReference type="Proteomes" id="UP000680839">
    <property type="component" value="Chromosome"/>
</dbReference>
<dbReference type="Pfam" id="PF12697">
    <property type="entry name" value="Abhydrolase_6"/>
    <property type="match status" value="1"/>
</dbReference>
<dbReference type="InterPro" id="IPR000073">
    <property type="entry name" value="AB_hydrolase_1"/>
</dbReference>
<dbReference type="EMBL" id="CP076134">
    <property type="protein sequence ID" value="QWG11561.1"/>
    <property type="molecule type" value="Genomic_DNA"/>
</dbReference>